<protein>
    <recommendedName>
        <fullName evidence="3">DNA-binding protein</fullName>
    </recommendedName>
</protein>
<reference evidence="1" key="1">
    <citation type="submission" date="2020-08" db="EMBL/GenBank/DDBJ databases">
        <title>Whole genome shotgun sequence of Polymorphospora rubra NBRC 101157.</title>
        <authorList>
            <person name="Komaki H."/>
            <person name="Tamura T."/>
        </authorList>
    </citation>
    <scope>NUCLEOTIDE SEQUENCE</scope>
    <source>
        <strain evidence="1">NBRC 101157</strain>
    </source>
</reference>
<gene>
    <name evidence="1" type="ORF">Prubr_06230</name>
</gene>
<evidence type="ECO:0008006" key="3">
    <source>
        <dbReference type="Google" id="ProtNLM"/>
    </source>
</evidence>
<proteinExistence type="predicted"/>
<dbReference type="Pfam" id="PF05973">
    <property type="entry name" value="Gp49"/>
    <property type="match status" value="1"/>
</dbReference>
<evidence type="ECO:0000313" key="1">
    <source>
        <dbReference type="EMBL" id="BCJ63602.1"/>
    </source>
</evidence>
<dbReference type="InterPro" id="IPR009241">
    <property type="entry name" value="HigB-like"/>
</dbReference>
<keyword evidence="2" id="KW-1185">Reference proteome</keyword>
<evidence type="ECO:0000313" key="2">
    <source>
        <dbReference type="Proteomes" id="UP000680866"/>
    </source>
</evidence>
<sequence>MYVHIAMYANIALVTTSGNCHPCGGGFTDRYTLLVGEAEWEIYVVDEVRDWIEGLDQASYDRVVQALDLLADVGPGLGRPLVDTIRGSRLAQLKELRPGTVRILFAFDPWRTSILLVAGDKAGHWNAWYREAIPLAEHRYEIYLKERAGMDGERHD</sequence>
<dbReference type="Proteomes" id="UP000680866">
    <property type="component" value="Chromosome"/>
</dbReference>
<dbReference type="KEGG" id="pry:Prubr_06230"/>
<name>A0A810MRP0_9ACTN</name>
<dbReference type="EMBL" id="AP023359">
    <property type="protein sequence ID" value="BCJ63602.1"/>
    <property type="molecule type" value="Genomic_DNA"/>
</dbReference>
<dbReference type="AlphaFoldDB" id="A0A810MRP0"/>
<organism evidence="1 2">
    <name type="scientific">Polymorphospora rubra</name>
    <dbReference type="NCBI Taxonomy" id="338584"/>
    <lineage>
        <taxon>Bacteria</taxon>
        <taxon>Bacillati</taxon>
        <taxon>Actinomycetota</taxon>
        <taxon>Actinomycetes</taxon>
        <taxon>Micromonosporales</taxon>
        <taxon>Micromonosporaceae</taxon>
        <taxon>Polymorphospora</taxon>
    </lineage>
</organism>
<accession>A0A810MRP0</accession>